<dbReference type="InterPro" id="IPR035948">
    <property type="entry name" value="YwqG-like_sf"/>
</dbReference>
<gene>
    <name evidence="1" type="ORF">FAB82_25830</name>
</gene>
<dbReference type="PANTHER" id="PTHR36436:SF6">
    <property type="entry name" value="SLL5081 PROTEIN"/>
    <property type="match status" value="1"/>
</dbReference>
<proteinExistence type="predicted"/>
<dbReference type="InterPro" id="IPR015315">
    <property type="entry name" value="DUF1963"/>
</dbReference>
<dbReference type="Pfam" id="PF09234">
    <property type="entry name" value="DUF1963"/>
    <property type="match status" value="1"/>
</dbReference>
<dbReference type="PANTHER" id="PTHR36436">
    <property type="entry name" value="SLL5081 PROTEIN"/>
    <property type="match status" value="1"/>
</dbReference>
<reference evidence="1 2" key="2">
    <citation type="submission" date="2019-05" db="EMBL/GenBank/DDBJ databases">
        <title>Glycomyces buryatensis sp. nov.</title>
        <authorList>
            <person name="Nikitina E."/>
        </authorList>
    </citation>
    <scope>NUCLEOTIDE SEQUENCE [LARGE SCALE GENOMIC DNA]</scope>
    <source>
        <strain evidence="1 2">18</strain>
    </source>
</reference>
<evidence type="ECO:0000313" key="2">
    <source>
        <dbReference type="Proteomes" id="UP000308760"/>
    </source>
</evidence>
<keyword evidence="2" id="KW-1185">Reference proteome</keyword>
<organism evidence="1 2">
    <name type="scientific">Glycomyces buryatensis</name>
    <dbReference type="NCBI Taxonomy" id="2570927"/>
    <lineage>
        <taxon>Bacteria</taxon>
        <taxon>Bacillati</taxon>
        <taxon>Actinomycetota</taxon>
        <taxon>Actinomycetes</taxon>
        <taxon>Glycomycetales</taxon>
        <taxon>Glycomycetaceae</taxon>
        <taxon>Glycomyces</taxon>
    </lineage>
</organism>
<comment type="caution">
    <text evidence="1">The sequence shown here is derived from an EMBL/GenBank/DDBJ whole genome shotgun (WGS) entry which is preliminary data.</text>
</comment>
<dbReference type="SUPFAM" id="SSF103032">
    <property type="entry name" value="Hypothetical protein YwqG"/>
    <property type="match status" value="1"/>
</dbReference>
<evidence type="ECO:0000313" key="1">
    <source>
        <dbReference type="EMBL" id="THV33561.1"/>
    </source>
</evidence>
<dbReference type="EMBL" id="STGY01000083">
    <property type="protein sequence ID" value="THV33561.1"/>
    <property type="molecule type" value="Genomic_DNA"/>
</dbReference>
<reference evidence="2" key="1">
    <citation type="submission" date="2019-04" db="EMBL/GenBank/DDBJ databases">
        <title>Nocardioides xinjiangensis sp. nov.</title>
        <authorList>
            <person name="Liu S."/>
        </authorList>
    </citation>
    <scope>NUCLEOTIDE SEQUENCE [LARGE SCALE GENOMIC DNA]</scope>
    <source>
        <strain evidence="2">18</strain>
    </source>
</reference>
<dbReference type="AlphaFoldDB" id="A0A4S8PTB2"/>
<dbReference type="Gene3D" id="2.30.320.10">
    <property type="entry name" value="YwqG-like"/>
    <property type="match status" value="1"/>
</dbReference>
<accession>A0A4S8PTB2</accession>
<sequence length="290" mass="32727">MDAMNSETKRDRLIEIGEAHLPKSAHERWRQLLEPAVYLEHAADGDSTVGYLGGEAFLPEEMAWPEWEEYGPLTLWATIDCAALPRLDLDLDLPESGKLLFFLADGQLWESSATPIGYTDGVDHNSHRVVYLPEGTPVSPRPHPARLHCVAEAEPLTARIALSGPWMPAHAWFERYGDSDTDVLAVLEGDDFNIDLELWGNAGTHLGGHHFSLQNDTLEELVQYGVFEGEDRGEAAVTAEMARWRLLLQFFPFADTKLWCGDYTHAYWFITAEDLTARRFDRSILQEQCT</sequence>
<dbReference type="Proteomes" id="UP000308760">
    <property type="component" value="Unassembled WGS sequence"/>
</dbReference>
<name>A0A4S8PTB2_9ACTN</name>
<protein>
    <submittedName>
        <fullName evidence="1">DUF1963 domain-containing protein</fullName>
    </submittedName>
</protein>
<dbReference type="OrthoDB" id="4252561at2"/>